<organism evidence="2">
    <name type="scientific">Arundo donax</name>
    <name type="common">Giant reed</name>
    <name type="synonym">Donax arundinaceus</name>
    <dbReference type="NCBI Taxonomy" id="35708"/>
    <lineage>
        <taxon>Eukaryota</taxon>
        <taxon>Viridiplantae</taxon>
        <taxon>Streptophyta</taxon>
        <taxon>Embryophyta</taxon>
        <taxon>Tracheophyta</taxon>
        <taxon>Spermatophyta</taxon>
        <taxon>Magnoliopsida</taxon>
        <taxon>Liliopsida</taxon>
        <taxon>Poales</taxon>
        <taxon>Poaceae</taxon>
        <taxon>PACMAD clade</taxon>
        <taxon>Arundinoideae</taxon>
        <taxon>Arundineae</taxon>
        <taxon>Arundo</taxon>
    </lineage>
</organism>
<dbReference type="AlphaFoldDB" id="A0A0A9HLS6"/>
<name>A0A0A9HLS6_ARUDO</name>
<proteinExistence type="predicted"/>
<keyword evidence="1" id="KW-0472">Membrane</keyword>
<dbReference type="EMBL" id="GBRH01162075">
    <property type="protein sequence ID" value="JAE35821.1"/>
    <property type="molecule type" value="Transcribed_RNA"/>
</dbReference>
<accession>A0A0A9HLS6</accession>
<evidence type="ECO:0000313" key="2">
    <source>
        <dbReference type="EMBL" id="JAE35821.1"/>
    </source>
</evidence>
<reference evidence="2" key="2">
    <citation type="journal article" date="2015" name="Data Brief">
        <title>Shoot transcriptome of the giant reed, Arundo donax.</title>
        <authorList>
            <person name="Barrero R.A."/>
            <person name="Guerrero F.D."/>
            <person name="Moolhuijzen P."/>
            <person name="Goolsby J.A."/>
            <person name="Tidwell J."/>
            <person name="Bellgard S.E."/>
            <person name="Bellgard M.I."/>
        </authorList>
    </citation>
    <scope>NUCLEOTIDE SEQUENCE</scope>
    <source>
        <tissue evidence="2">Shoot tissue taken approximately 20 cm above the soil surface</tissue>
    </source>
</reference>
<protein>
    <submittedName>
        <fullName evidence="2">Uncharacterized protein</fullName>
    </submittedName>
</protein>
<evidence type="ECO:0000256" key="1">
    <source>
        <dbReference type="SAM" id="Phobius"/>
    </source>
</evidence>
<reference evidence="2" key="1">
    <citation type="submission" date="2014-09" db="EMBL/GenBank/DDBJ databases">
        <authorList>
            <person name="Magalhaes I.L.F."/>
            <person name="Oliveira U."/>
            <person name="Santos F.R."/>
            <person name="Vidigal T.H.D.A."/>
            <person name="Brescovit A.D."/>
            <person name="Santos A.J."/>
        </authorList>
    </citation>
    <scope>NUCLEOTIDE SEQUENCE</scope>
    <source>
        <tissue evidence="2">Shoot tissue taken approximately 20 cm above the soil surface</tissue>
    </source>
</reference>
<keyword evidence="1" id="KW-0812">Transmembrane</keyword>
<keyword evidence="1" id="KW-1133">Transmembrane helix</keyword>
<sequence>MQQQQNLGLELLLALAYACIAVWFGLGNVRSNIFRVRIVSCSATTQFIQTTSSSPPSPYARWRGEEMPLLLLLLCSSHPVQDQEEALDFTDDDQVNKHVTSDSG</sequence>
<feature type="transmembrane region" description="Helical" evidence="1">
    <location>
        <begin position="7"/>
        <end position="26"/>
    </location>
</feature>